<keyword evidence="2" id="KW-1185">Reference proteome</keyword>
<accession>Q5FHY2</accession>
<dbReference type="Proteomes" id="UP000006381">
    <property type="component" value="Chromosome"/>
</dbReference>
<dbReference type="KEGG" id="lac:LBA1894"/>
<dbReference type="AlphaFoldDB" id="Q5FHY2"/>
<sequence>MDKKSPVTDYPTVTRPIPFYRKKKNKTILLLNN</sequence>
<proteinExistence type="predicted"/>
<evidence type="ECO:0000313" key="2">
    <source>
        <dbReference type="Proteomes" id="UP000006381"/>
    </source>
</evidence>
<dbReference type="BioCyc" id="LACI272621:G1G49-1846-MONOMER"/>
<dbReference type="HOGENOM" id="CLU_3382392_0_0_9"/>
<reference evidence="1 2" key="1">
    <citation type="journal article" date="2005" name="Proc. Natl. Acad. Sci. U.S.A.">
        <title>Complete genome sequence of the probiotic lactic acid bacterium Lactobacillus acidophilus NCFM.</title>
        <authorList>
            <person name="Altermann E."/>
            <person name="Russell W.M."/>
            <person name="Azcarate-Peril M.A."/>
            <person name="Barrangou R."/>
            <person name="Buck B.L."/>
            <person name="McAuliffe O."/>
            <person name="Souther N."/>
            <person name="Dobson A."/>
            <person name="Duong T."/>
            <person name="Callanan M."/>
            <person name="Lick S."/>
            <person name="Hamrick A."/>
            <person name="Cano R."/>
            <person name="Klaenhammer T.R."/>
        </authorList>
    </citation>
    <scope>NUCLEOTIDE SEQUENCE [LARGE SCALE GENOMIC DNA]</scope>
    <source>
        <strain evidence="2">ATCC 700396 / NCK56 / N2 / NCFM</strain>
    </source>
</reference>
<gene>
    <name evidence="1" type="ordered locus">LBA1894</name>
</gene>
<protein>
    <submittedName>
        <fullName evidence="1">Uncharacterized protein</fullName>
    </submittedName>
</protein>
<organism evidence="2">
    <name type="scientific">Lactobacillus acidophilus (strain ATCC 700396 / NCK56 / N2 / NCFM)</name>
    <dbReference type="NCBI Taxonomy" id="272621"/>
    <lineage>
        <taxon>Bacteria</taxon>
        <taxon>Bacillati</taxon>
        <taxon>Bacillota</taxon>
        <taxon>Bacilli</taxon>
        <taxon>Lactobacillales</taxon>
        <taxon>Lactobacillaceae</taxon>
        <taxon>Lactobacillus</taxon>
    </lineage>
</organism>
<evidence type="ECO:0000313" key="1">
    <source>
        <dbReference type="EMBL" id="AAV43692.1"/>
    </source>
</evidence>
<name>Q5FHY2_LACAC</name>
<dbReference type="EMBL" id="CP000033">
    <property type="protein sequence ID" value="AAV43692.1"/>
    <property type="molecule type" value="Genomic_DNA"/>
</dbReference>